<evidence type="ECO:0000256" key="1">
    <source>
        <dbReference type="ARBA" id="ARBA00004651"/>
    </source>
</evidence>
<comment type="caution">
    <text evidence="9">The sequence shown here is derived from an EMBL/GenBank/DDBJ whole genome shotgun (WGS) entry which is preliminary data.</text>
</comment>
<feature type="transmembrane region" description="Helical" evidence="8">
    <location>
        <begin position="272"/>
        <end position="292"/>
    </location>
</feature>
<evidence type="ECO:0000256" key="8">
    <source>
        <dbReference type="SAM" id="Phobius"/>
    </source>
</evidence>
<dbReference type="GO" id="GO:0005886">
    <property type="term" value="C:plasma membrane"/>
    <property type="evidence" value="ECO:0007669"/>
    <property type="project" value="UniProtKB-SubCell"/>
</dbReference>
<accession>A0A7J5AY61</accession>
<feature type="transmembrane region" description="Helical" evidence="8">
    <location>
        <begin position="206"/>
        <end position="228"/>
    </location>
</feature>
<evidence type="ECO:0000313" key="9">
    <source>
        <dbReference type="EMBL" id="KAB1636368.1"/>
    </source>
</evidence>
<dbReference type="RefSeq" id="WP_151424679.1">
    <property type="nucleotide sequence ID" value="NZ_WBJX01000006.1"/>
</dbReference>
<dbReference type="Pfam" id="PF01594">
    <property type="entry name" value="AI-2E_transport"/>
    <property type="match status" value="1"/>
</dbReference>
<dbReference type="EMBL" id="WBJX01000006">
    <property type="protein sequence ID" value="KAB1636368.1"/>
    <property type="molecule type" value="Genomic_DNA"/>
</dbReference>
<comment type="subcellular location">
    <subcellularLocation>
        <location evidence="1">Cell membrane</location>
        <topology evidence="1">Multi-pass membrane protein</topology>
    </subcellularLocation>
</comment>
<keyword evidence="3" id="KW-0813">Transport</keyword>
<dbReference type="InterPro" id="IPR002549">
    <property type="entry name" value="AI-2E-like"/>
</dbReference>
<dbReference type="PANTHER" id="PTHR21716">
    <property type="entry name" value="TRANSMEMBRANE PROTEIN"/>
    <property type="match status" value="1"/>
</dbReference>
<keyword evidence="6 8" id="KW-1133">Transmembrane helix</keyword>
<gene>
    <name evidence="9" type="ORF">F8O03_15525</name>
</gene>
<feature type="transmembrane region" description="Helical" evidence="8">
    <location>
        <begin position="61"/>
        <end position="84"/>
    </location>
</feature>
<keyword evidence="5 8" id="KW-0812">Transmembrane</keyword>
<feature type="transmembrane region" description="Helical" evidence="8">
    <location>
        <begin position="304"/>
        <end position="337"/>
    </location>
</feature>
<dbReference type="PANTHER" id="PTHR21716:SF53">
    <property type="entry name" value="PERMEASE PERM-RELATED"/>
    <property type="match status" value="1"/>
</dbReference>
<feature type="transmembrane region" description="Helical" evidence="8">
    <location>
        <begin position="33"/>
        <end position="54"/>
    </location>
</feature>
<evidence type="ECO:0000256" key="5">
    <source>
        <dbReference type="ARBA" id="ARBA00022692"/>
    </source>
</evidence>
<evidence type="ECO:0000256" key="2">
    <source>
        <dbReference type="ARBA" id="ARBA00009773"/>
    </source>
</evidence>
<dbReference type="AlphaFoldDB" id="A0A7J5AY61"/>
<dbReference type="Proteomes" id="UP000490386">
    <property type="component" value="Unassembled WGS sequence"/>
</dbReference>
<comment type="similarity">
    <text evidence="2">Belongs to the autoinducer-2 exporter (AI-2E) (TC 2.A.86) family.</text>
</comment>
<protein>
    <submittedName>
        <fullName evidence="9">AI-2E family transporter</fullName>
    </submittedName>
</protein>
<keyword evidence="4" id="KW-1003">Cell membrane</keyword>
<evidence type="ECO:0000256" key="4">
    <source>
        <dbReference type="ARBA" id="ARBA00022475"/>
    </source>
</evidence>
<evidence type="ECO:0000256" key="7">
    <source>
        <dbReference type="ARBA" id="ARBA00023136"/>
    </source>
</evidence>
<reference evidence="9 10" key="1">
    <citation type="submission" date="2019-09" db="EMBL/GenBank/DDBJ databases">
        <title>Phylogeny of genus Pseudoclavibacter and closely related genus.</title>
        <authorList>
            <person name="Li Y."/>
        </authorList>
    </citation>
    <scope>NUCLEOTIDE SEQUENCE [LARGE SCALE GENOMIC DNA]</scope>
    <source>
        <strain evidence="9 10">THG-MD12</strain>
    </source>
</reference>
<evidence type="ECO:0000256" key="6">
    <source>
        <dbReference type="ARBA" id="ARBA00022989"/>
    </source>
</evidence>
<sequence>MRIENPFRLGFIATIGVLVALVLGGMIASLSTILTYIGAALFLALGFEPIIAFLERHRWPRWAAIISSLGGAAIALGLVVWALIPSISTQVEQLAARYTSIVNDLAGSNVIEWVDERFPDLQAQEFVTDALEWLRNNLATIGGGVLEVGFGIVNAFFGVLIVFILMLYFVSSMNSIKRGFYQLLPASRRARTAELTEQITASVGKFVLGQLALGLANGILSFTFLSIIGASMPAVFAVIAFLGSLIPLVGTLSASIIIVLLQLALMPVDSSVWWMAAIYYVIYMQVEAYLISPRIMSSAVQVPGAIVVIAALTGGTLLGLLGALVAIPIAAAILLIVKQVWIPAQNER</sequence>
<organism evidence="9 10">
    <name type="scientific">Pseudoclavibacter terrae</name>
    <dbReference type="NCBI Taxonomy" id="1530195"/>
    <lineage>
        <taxon>Bacteria</taxon>
        <taxon>Bacillati</taxon>
        <taxon>Actinomycetota</taxon>
        <taxon>Actinomycetes</taxon>
        <taxon>Micrococcales</taxon>
        <taxon>Microbacteriaceae</taxon>
        <taxon>Pseudoclavibacter</taxon>
    </lineage>
</organism>
<proteinExistence type="inferred from homology"/>
<keyword evidence="10" id="KW-1185">Reference proteome</keyword>
<feature type="transmembrane region" description="Helical" evidence="8">
    <location>
        <begin position="148"/>
        <end position="170"/>
    </location>
</feature>
<evidence type="ECO:0000313" key="10">
    <source>
        <dbReference type="Proteomes" id="UP000490386"/>
    </source>
</evidence>
<feature type="transmembrane region" description="Helical" evidence="8">
    <location>
        <begin position="234"/>
        <end position="260"/>
    </location>
</feature>
<evidence type="ECO:0000256" key="3">
    <source>
        <dbReference type="ARBA" id="ARBA00022448"/>
    </source>
</evidence>
<keyword evidence="7 8" id="KW-0472">Membrane</keyword>
<dbReference type="OrthoDB" id="4016357at2"/>
<feature type="transmembrane region" description="Helical" evidence="8">
    <location>
        <begin position="7"/>
        <end position="27"/>
    </location>
</feature>
<name>A0A7J5AY61_9MICO</name>